<evidence type="ECO:0000259" key="10">
    <source>
        <dbReference type="PROSITE" id="PS50893"/>
    </source>
</evidence>
<dbReference type="InterPro" id="IPR039421">
    <property type="entry name" value="Type_1_exporter"/>
</dbReference>
<dbReference type="AlphaFoldDB" id="A0A1H2Y4J8"/>
<dbReference type="InterPro" id="IPR003439">
    <property type="entry name" value="ABC_transporter-like_ATP-bd"/>
</dbReference>
<evidence type="ECO:0000259" key="11">
    <source>
        <dbReference type="PROSITE" id="PS50929"/>
    </source>
</evidence>
<feature type="domain" description="ABC transmembrane type-1" evidence="11">
    <location>
        <begin position="58"/>
        <end position="319"/>
    </location>
</feature>
<dbReference type="RefSeq" id="WP_093032907.1">
    <property type="nucleotide sequence ID" value="NZ_FNNZ01000012.1"/>
</dbReference>
<evidence type="ECO:0000256" key="7">
    <source>
        <dbReference type="ARBA" id="ARBA00022989"/>
    </source>
</evidence>
<proteinExistence type="predicted"/>
<accession>A0A1H2Y4J8</accession>
<dbReference type="InterPro" id="IPR027417">
    <property type="entry name" value="P-loop_NTPase"/>
</dbReference>
<feature type="transmembrane region" description="Helical" evidence="9">
    <location>
        <begin position="20"/>
        <end position="47"/>
    </location>
</feature>
<feature type="transmembrane region" description="Helical" evidence="9">
    <location>
        <begin position="264"/>
        <end position="284"/>
    </location>
</feature>
<evidence type="ECO:0000313" key="12">
    <source>
        <dbReference type="EMBL" id="SDX00112.1"/>
    </source>
</evidence>
<dbReference type="GO" id="GO:0005886">
    <property type="term" value="C:plasma membrane"/>
    <property type="evidence" value="ECO:0007669"/>
    <property type="project" value="UniProtKB-SubCell"/>
</dbReference>
<dbReference type="OrthoDB" id="6336411at2"/>
<keyword evidence="6" id="KW-0067">ATP-binding</keyword>
<feature type="transmembrane region" description="Helical" evidence="9">
    <location>
        <begin position="153"/>
        <end position="173"/>
    </location>
</feature>
<evidence type="ECO:0000256" key="1">
    <source>
        <dbReference type="ARBA" id="ARBA00004651"/>
    </source>
</evidence>
<keyword evidence="3" id="KW-1003">Cell membrane</keyword>
<feature type="transmembrane region" description="Helical" evidence="9">
    <location>
        <begin position="74"/>
        <end position="98"/>
    </location>
</feature>
<comment type="subcellular location">
    <subcellularLocation>
        <location evidence="1">Cell membrane</location>
        <topology evidence="1">Multi-pass membrane protein</topology>
    </subcellularLocation>
</comment>
<gene>
    <name evidence="12" type="ORF">SAMN05421783_11242</name>
</gene>
<dbReference type="InterPro" id="IPR003593">
    <property type="entry name" value="AAA+_ATPase"/>
</dbReference>
<dbReference type="Gene3D" id="1.20.1560.10">
    <property type="entry name" value="ABC transporter type 1, transmembrane domain"/>
    <property type="match status" value="1"/>
</dbReference>
<keyword evidence="13" id="KW-1185">Reference proteome</keyword>
<evidence type="ECO:0000256" key="2">
    <source>
        <dbReference type="ARBA" id="ARBA00022448"/>
    </source>
</evidence>
<evidence type="ECO:0000256" key="3">
    <source>
        <dbReference type="ARBA" id="ARBA00022475"/>
    </source>
</evidence>
<keyword evidence="5" id="KW-0547">Nucleotide-binding</keyword>
<evidence type="ECO:0000256" key="6">
    <source>
        <dbReference type="ARBA" id="ARBA00022840"/>
    </source>
</evidence>
<dbReference type="Pfam" id="PF00664">
    <property type="entry name" value="ABC_membrane"/>
    <property type="match status" value="1"/>
</dbReference>
<feature type="transmembrane region" description="Helical" evidence="9">
    <location>
        <begin position="179"/>
        <end position="196"/>
    </location>
</feature>
<dbReference type="EMBL" id="FNNZ01000012">
    <property type="protein sequence ID" value="SDX00112.1"/>
    <property type="molecule type" value="Genomic_DNA"/>
</dbReference>
<dbReference type="InterPro" id="IPR011527">
    <property type="entry name" value="ABC1_TM_dom"/>
</dbReference>
<dbReference type="PROSITE" id="PS50893">
    <property type="entry name" value="ABC_TRANSPORTER_2"/>
    <property type="match status" value="1"/>
</dbReference>
<reference evidence="13" key="1">
    <citation type="submission" date="2016-10" db="EMBL/GenBank/DDBJ databases">
        <authorList>
            <person name="Varghese N."/>
            <person name="Submissions S."/>
        </authorList>
    </citation>
    <scope>NUCLEOTIDE SEQUENCE [LARGE SCALE GENOMIC DNA]</scope>
    <source>
        <strain evidence="13">DSM 217</strain>
    </source>
</reference>
<dbReference type="SMART" id="SM00382">
    <property type="entry name" value="AAA"/>
    <property type="match status" value="1"/>
</dbReference>
<dbReference type="PROSITE" id="PS00211">
    <property type="entry name" value="ABC_TRANSPORTER_1"/>
    <property type="match status" value="1"/>
</dbReference>
<dbReference type="InterPro" id="IPR036640">
    <property type="entry name" value="ABC1_TM_sf"/>
</dbReference>
<dbReference type="STRING" id="1058.SAMN05421783_11242"/>
<dbReference type="GO" id="GO:0034040">
    <property type="term" value="F:ATPase-coupled lipid transmembrane transporter activity"/>
    <property type="evidence" value="ECO:0007669"/>
    <property type="project" value="TreeGrafter"/>
</dbReference>
<keyword evidence="4 9" id="KW-0812">Transmembrane</keyword>
<dbReference type="PANTHER" id="PTHR24221:SF632">
    <property type="entry name" value="ATP-DEPENDENT LIPID A-CORE FLIPPASE"/>
    <property type="match status" value="1"/>
</dbReference>
<dbReference type="GO" id="GO:0140359">
    <property type="term" value="F:ABC-type transporter activity"/>
    <property type="evidence" value="ECO:0007669"/>
    <property type="project" value="InterPro"/>
</dbReference>
<evidence type="ECO:0000313" key="13">
    <source>
        <dbReference type="Proteomes" id="UP000198816"/>
    </source>
</evidence>
<feature type="domain" description="ABC transporter" evidence="10">
    <location>
        <begin position="354"/>
        <end position="580"/>
    </location>
</feature>
<dbReference type="PROSITE" id="PS50929">
    <property type="entry name" value="ABC_TM1F"/>
    <property type="match status" value="1"/>
</dbReference>
<dbReference type="FunFam" id="3.40.50.300:FF:000299">
    <property type="entry name" value="ABC transporter ATP-binding protein/permease"/>
    <property type="match status" value="1"/>
</dbReference>
<evidence type="ECO:0000256" key="9">
    <source>
        <dbReference type="SAM" id="Phobius"/>
    </source>
</evidence>
<evidence type="ECO:0000256" key="8">
    <source>
        <dbReference type="ARBA" id="ARBA00023136"/>
    </source>
</evidence>
<name>A0A1H2Y4J8_THIRO</name>
<dbReference type="Proteomes" id="UP000198816">
    <property type="component" value="Unassembled WGS sequence"/>
</dbReference>
<dbReference type="SUPFAM" id="SSF90123">
    <property type="entry name" value="ABC transporter transmembrane region"/>
    <property type="match status" value="1"/>
</dbReference>
<dbReference type="GO" id="GO:0016887">
    <property type="term" value="F:ATP hydrolysis activity"/>
    <property type="evidence" value="ECO:0007669"/>
    <property type="project" value="InterPro"/>
</dbReference>
<dbReference type="PANTHER" id="PTHR24221">
    <property type="entry name" value="ATP-BINDING CASSETTE SUB-FAMILY B"/>
    <property type="match status" value="1"/>
</dbReference>
<keyword evidence="2" id="KW-0813">Transport</keyword>
<evidence type="ECO:0000256" key="4">
    <source>
        <dbReference type="ARBA" id="ARBA00022692"/>
    </source>
</evidence>
<dbReference type="InterPro" id="IPR017871">
    <property type="entry name" value="ABC_transporter-like_CS"/>
</dbReference>
<keyword evidence="7 9" id="KW-1133">Transmembrane helix</keyword>
<dbReference type="GO" id="GO:0005524">
    <property type="term" value="F:ATP binding"/>
    <property type="evidence" value="ECO:0007669"/>
    <property type="project" value="UniProtKB-KW"/>
</dbReference>
<keyword evidence="8 9" id="KW-0472">Membrane</keyword>
<protein>
    <submittedName>
        <fullName evidence="12">ABC-type multidrug transport system, ATPase and permease component</fullName>
    </submittedName>
</protein>
<organism evidence="12 13">
    <name type="scientific">Thiocapsa roseopersicina</name>
    <dbReference type="NCBI Taxonomy" id="1058"/>
    <lineage>
        <taxon>Bacteria</taxon>
        <taxon>Pseudomonadati</taxon>
        <taxon>Pseudomonadota</taxon>
        <taxon>Gammaproteobacteria</taxon>
        <taxon>Chromatiales</taxon>
        <taxon>Chromatiaceae</taxon>
        <taxon>Thiocapsa</taxon>
    </lineage>
</organism>
<dbReference type="Gene3D" id="3.40.50.300">
    <property type="entry name" value="P-loop containing nucleotide triphosphate hydrolases"/>
    <property type="match status" value="1"/>
</dbReference>
<dbReference type="SUPFAM" id="SSF52540">
    <property type="entry name" value="P-loop containing nucleoside triphosphate hydrolases"/>
    <property type="match status" value="1"/>
</dbReference>
<sequence>MEHIRKIFAVLRPEQRRHAYWLFALMLVAMVLETLGVGLIIPFLALVSEPDIGSRYPLLKPYLDRLGNPDQKTLIMLGMLGMLGFFAVKNAFLAFMVWQRSAFVADTQAGLARRLFRAYLLQPYTFHLMRNSAQLIRNVSVESNQFTAGLNSLIELVTQGLVLIGIGALLLVVEPIGGLVALLILGIAGTLLQYVTKQRIRRWGKARRFHQGRIIQHLQQGLGGVKDIKLLGHEESFLAQFATHAVGNAQAERKRKFLNGLPRLWFEFLAVLGLVALVVSMLAQGRAIESIIPTLAVFAAAAFRLMPKLGQVTTSSQELRFVGPVIDSVHAELRDLERVSPEPRIGLLPFGGEIRLECVGFTYDGANVAAIIDVDLAIPIGASVGFIGGSGAGKSTLIDVILGLIRPSSGRVLVDGVDIETNLRGWQDQIGYVPQSIFLTDDTLRRNIAFGIADKDIDEVAVLAAVKSAQLEDLLASLPDGLETLVGERGVRLSGGQRQRIGIARALYHDPAVLVLDEATSALDTATEQGVMDAVDALHGNKTIIIVAHRLTTVAHCDKLYRLDRGRLVSEGAYAEVVNA</sequence>
<evidence type="ECO:0000256" key="5">
    <source>
        <dbReference type="ARBA" id="ARBA00022741"/>
    </source>
</evidence>
<dbReference type="Pfam" id="PF00005">
    <property type="entry name" value="ABC_tran"/>
    <property type="match status" value="1"/>
</dbReference>